<dbReference type="InterPro" id="IPR029058">
    <property type="entry name" value="AB_hydrolase_fold"/>
</dbReference>
<protein>
    <submittedName>
        <fullName evidence="2">Peptidase S10</fullName>
    </submittedName>
</protein>
<dbReference type="OrthoDB" id="9770107at2"/>
<dbReference type="RefSeq" id="WP_037443632.1">
    <property type="nucleotide sequence ID" value="NZ_JPEO01000010.1"/>
</dbReference>
<reference evidence="2 3" key="1">
    <citation type="submission" date="2014-06" db="EMBL/GenBank/DDBJ databases">
        <title>Shewanella sp. YQH10.</title>
        <authorList>
            <person name="Liu Y."/>
            <person name="Zeng R."/>
        </authorList>
    </citation>
    <scope>NUCLEOTIDE SEQUENCE [LARGE SCALE GENOMIC DNA]</scope>
    <source>
        <strain evidence="2 3">YQH10</strain>
    </source>
</reference>
<dbReference type="Proteomes" id="UP000029264">
    <property type="component" value="Unassembled WGS sequence"/>
</dbReference>
<evidence type="ECO:0000313" key="2">
    <source>
        <dbReference type="EMBL" id="KFZ37038.1"/>
    </source>
</evidence>
<feature type="chain" id="PRO_5001901930" evidence="1">
    <location>
        <begin position="22"/>
        <end position="519"/>
    </location>
</feature>
<sequence length="519" mass="57747">MRLLPLAAVLAATLSTSPVLISNVYAAEAAVSAVAKAPQDHVVTSEHSIRLHGDKLSYTATTGTMIIRNDKNEADASVFYVAYTKPAKKGEHRPVTFLFNGGPGSSTLWLHMGSFGPKRIKTENAAPTGPAPYELVDNQFTLLDKTDLVFIDAFGTGYSRGIATKENADSKDDPAKHFWGVDGDVDGFARFITRYVTVNQRWNSPKFVIGESYGTIRAPALVNKLQGQGMDFNGIVLVSSILNYSERAPGLDRQYVGILPTFAAVAWYQNKLPNKPAKLEPFLDEVRAFAENDYAIALAQGHNLPADKLQQIAEKLHQYTGLDTQYLKNANLRIDQGQFRKELLRDEHRTLGRYDGRYLGIDDDAIGATPDTDPSSTAPSGAYIAGLHNYLETELKYTTDEHYKVSSFDAYKNWDWTHAQGGNWGYQYKTRAPYVVRDLGDAIRTNPGLHVLSTNGYFDMATPFHSTEYDLAHMNLDPSLRKNVEMTYYPSGHMIYLNEKALVDFHKDVAAFYDKAQTK</sequence>
<dbReference type="eggNOG" id="COG2939">
    <property type="taxonomic scope" value="Bacteria"/>
</dbReference>
<proteinExistence type="predicted"/>
<comment type="caution">
    <text evidence="2">The sequence shown here is derived from an EMBL/GenBank/DDBJ whole genome shotgun (WGS) entry which is preliminary data.</text>
</comment>
<organism evidence="2 3">
    <name type="scientific">Shewanella mangrovi</name>
    <dbReference type="NCBI Taxonomy" id="1515746"/>
    <lineage>
        <taxon>Bacteria</taxon>
        <taxon>Pseudomonadati</taxon>
        <taxon>Pseudomonadota</taxon>
        <taxon>Gammaproteobacteria</taxon>
        <taxon>Alteromonadales</taxon>
        <taxon>Shewanellaceae</taxon>
        <taxon>Shewanella</taxon>
    </lineage>
</organism>
<keyword evidence="3" id="KW-1185">Reference proteome</keyword>
<dbReference type="AlphaFoldDB" id="A0A094LPF7"/>
<dbReference type="InterPro" id="IPR001563">
    <property type="entry name" value="Peptidase_S10"/>
</dbReference>
<dbReference type="Pfam" id="PF00450">
    <property type="entry name" value="Peptidase_S10"/>
    <property type="match status" value="1"/>
</dbReference>
<dbReference type="SUPFAM" id="SSF53474">
    <property type="entry name" value="alpha/beta-Hydrolases"/>
    <property type="match status" value="1"/>
</dbReference>
<dbReference type="GO" id="GO:0006508">
    <property type="term" value="P:proteolysis"/>
    <property type="evidence" value="ECO:0007669"/>
    <property type="project" value="InterPro"/>
</dbReference>
<accession>A0A094LPF7</accession>
<dbReference type="Gene3D" id="3.40.50.1820">
    <property type="entry name" value="alpha/beta hydrolase"/>
    <property type="match status" value="1"/>
</dbReference>
<evidence type="ECO:0000256" key="1">
    <source>
        <dbReference type="SAM" id="SignalP"/>
    </source>
</evidence>
<dbReference type="EMBL" id="JPEO01000010">
    <property type="protein sequence ID" value="KFZ37038.1"/>
    <property type="molecule type" value="Genomic_DNA"/>
</dbReference>
<name>A0A094LPF7_9GAMM</name>
<evidence type="ECO:0000313" key="3">
    <source>
        <dbReference type="Proteomes" id="UP000029264"/>
    </source>
</evidence>
<gene>
    <name evidence="2" type="ORF">HR45_13445</name>
</gene>
<feature type="signal peptide" evidence="1">
    <location>
        <begin position="1"/>
        <end position="21"/>
    </location>
</feature>
<dbReference type="GO" id="GO:0004185">
    <property type="term" value="F:serine-type carboxypeptidase activity"/>
    <property type="evidence" value="ECO:0007669"/>
    <property type="project" value="InterPro"/>
</dbReference>
<keyword evidence="1" id="KW-0732">Signal</keyword>